<evidence type="ECO:0000259" key="8">
    <source>
        <dbReference type="PROSITE" id="PS51722"/>
    </source>
</evidence>
<evidence type="ECO:0000256" key="5">
    <source>
        <dbReference type="ARBA" id="ARBA00023134"/>
    </source>
</evidence>
<comment type="function">
    <text evidence="6">One of the essential components for the initiation of protein synthesis. Protects formylmethionyl-tRNA from spontaneous hydrolysis and promotes its binding to the 30S ribosomal subunits. Also involved in the hydrolysis of GTP during the formation of the 70S ribosomal complex.</text>
</comment>
<protein>
    <recommendedName>
        <fullName evidence="8">Tr-type G domain-containing protein</fullName>
    </recommendedName>
</protein>
<dbReference type="EMBL" id="UINC01032223">
    <property type="protein sequence ID" value="SVB19532.1"/>
    <property type="molecule type" value="Genomic_DNA"/>
</dbReference>
<dbReference type="Pfam" id="PF00009">
    <property type="entry name" value="GTP_EFTU"/>
    <property type="match status" value="1"/>
</dbReference>
<keyword evidence="3" id="KW-0547">Nucleotide-binding</keyword>
<reference evidence="9" key="1">
    <citation type="submission" date="2018-05" db="EMBL/GenBank/DDBJ databases">
        <authorList>
            <person name="Lanie J.A."/>
            <person name="Ng W.-L."/>
            <person name="Kazmierczak K.M."/>
            <person name="Andrzejewski T.M."/>
            <person name="Davidsen T.M."/>
            <person name="Wayne K.J."/>
            <person name="Tettelin H."/>
            <person name="Glass J.I."/>
            <person name="Rusch D."/>
            <person name="Podicherti R."/>
            <person name="Tsui H.-C.T."/>
            <person name="Winkler M.E."/>
        </authorList>
    </citation>
    <scope>NUCLEOTIDE SEQUENCE</scope>
</reference>
<dbReference type="FunFam" id="3.40.50.300:FF:000019">
    <property type="entry name" value="Translation initiation factor IF-2"/>
    <property type="match status" value="1"/>
</dbReference>
<dbReference type="CDD" id="cd01887">
    <property type="entry name" value="IF2_eIF5B"/>
    <property type="match status" value="1"/>
</dbReference>
<dbReference type="InterPro" id="IPR006847">
    <property type="entry name" value="IF2_N"/>
</dbReference>
<dbReference type="Gene3D" id="3.40.50.300">
    <property type="entry name" value="P-loop containing nucleotide triphosphate hydrolases"/>
    <property type="match status" value="1"/>
</dbReference>
<dbReference type="InterPro" id="IPR000178">
    <property type="entry name" value="TF_IF2_bacterial-like"/>
</dbReference>
<dbReference type="FunFam" id="2.40.30.10:FF:000008">
    <property type="entry name" value="Translation initiation factor IF-2"/>
    <property type="match status" value="1"/>
</dbReference>
<evidence type="ECO:0000256" key="1">
    <source>
        <dbReference type="ARBA" id="ARBA00007733"/>
    </source>
</evidence>
<dbReference type="GO" id="GO:0005525">
    <property type="term" value="F:GTP binding"/>
    <property type="evidence" value="ECO:0007669"/>
    <property type="project" value="UniProtKB-KW"/>
</dbReference>
<sequence>MTTERRSSEARRRQSRVLVLPQTLTVQRLSELTDQNPIDVIKQLMRNGIMAAMNQVIDYQMATLVTSAFGISTTMAEDDASDASQDSEQPEEVDQTGLVTRTPVVTILGHVDHGKTALLDSIRDSSVAERELGGITQHIGAYQVEANGQLLTFLDTPGHEAFTAIRARGSKATDIAILVVAADDGIMPQTDEAIDHAKAAGVPIVVAINKMDMPAADPERVKRQLSERDMLVEDWGGEIISVEVSAKTGDGITDLLENIAVVAEIADLKANPDKPASGVIIEAKLDRQRGPTATLLVQDGTLSVGQHVTAGGTWGRVRAMSNDRGEAVKQVLPGTPAEILGFGSLPEAGDLFSVVPNERTARAMATDKENPSSSQQAQARALTLDEVVNRTPAGELKELNLVLKADVQGSVEAVNHSLENLAAYNIKVRILHASSGGVTETDVLLASASEAIIIAFNVGTEPGAERLARRMGVEIRNYGIIYQLIDDVELALQGLLEPAIVDVVLGRAEIREVFPTRGGVKIAGCRIVEGRMTKGVTVRITRDGKILEESTVTSLRHFRDEINEAALGTECGVVLQGFNDFEEGDVLEAHREERARR</sequence>
<evidence type="ECO:0000256" key="4">
    <source>
        <dbReference type="ARBA" id="ARBA00022917"/>
    </source>
</evidence>
<dbReference type="InterPro" id="IPR053905">
    <property type="entry name" value="EF-G-like_DII"/>
</dbReference>
<evidence type="ECO:0000256" key="3">
    <source>
        <dbReference type="ARBA" id="ARBA00022741"/>
    </source>
</evidence>
<dbReference type="PROSITE" id="PS51722">
    <property type="entry name" value="G_TR_2"/>
    <property type="match status" value="1"/>
</dbReference>
<keyword evidence="5" id="KW-0342">GTP-binding</keyword>
<dbReference type="GO" id="GO:0005829">
    <property type="term" value="C:cytosol"/>
    <property type="evidence" value="ECO:0007669"/>
    <property type="project" value="TreeGrafter"/>
</dbReference>
<organism evidence="9">
    <name type="scientific">marine metagenome</name>
    <dbReference type="NCBI Taxonomy" id="408172"/>
    <lineage>
        <taxon>unclassified sequences</taxon>
        <taxon>metagenomes</taxon>
        <taxon>ecological metagenomes</taxon>
    </lineage>
</organism>
<dbReference type="Pfam" id="PF22042">
    <property type="entry name" value="EF-G_D2"/>
    <property type="match status" value="1"/>
</dbReference>
<dbReference type="SUPFAM" id="SSF52156">
    <property type="entry name" value="Initiation factor IF2/eIF5b, domain 3"/>
    <property type="match status" value="1"/>
</dbReference>
<dbReference type="NCBIfam" id="TIGR00487">
    <property type="entry name" value="IF-2"/>
    <property type="match status" value="1"/>
</dbReference>
<dbReference type="NCBIfam" id="TIGR00231">
    <property type="entry name" value="small_GTP"/>
    <property type="match status" value="1"/>
</dbReference>
<dbReference type="PRINTS" id="PR00449">
    <property type="entry name" value="RASTRNSFRMNG"/>
</dbReference>
<dbReference type="InterPro" id="IPR015760">
    <property type="entry name" value="TIF_IF2"/>
</dbReference>
<dbReference type="PANTHER" id="PTHR43381">
    <property type="entry name" value="TRANSLATION INITIATION FACTOR IF-2-RELATED"/>
    <property type="match status" value="1"/>
</dbReference>
<feature type="domain" description="Tr-type G" evidence="8">
    <location>
        <begin position="100"/>
        <end position="269"/>
    </location>
</feature>
<dbReference type="InterPro" id="IPR044145">
    <property type="entry name" value="IF2_II"/>
</dbReference>
<dbReference type="InterPro" id="IPR023115">
    <property type="entry name" value="TIF_IF2_dom3"/>
</dbReference>
<dbReference type="InterPro" id="IPR005225">
    <property type="entry name" value="Small_GTP-bd"/>
</dbReference>
<evidence type="ECO:0000313" key="9">
    <source>
        <dbReference type="EMBL" id="SVB19532.1"/>
    </source>
</evidence>
<dbReference type="CDD" id="cd03692">
    <property type="entry name" value="mtIF2_IVc"/>
    <property type="match status" value="1"/>
</dbReference>
<dbReference type="InterPro" id="IPR027417">
    <property type="entry name" value="P-loop_NTPase"/>
</dbReference>
<dbReference type="FunFam" id="2.40.30.10:FF:000054">
    <property type="entry name" value="Translation initiation factor IF-2"/>
    <property type="match status" value="1"/>
</dbReference>
<accession>A0A382C1A2</accession>
<dbReference type="Pfam" id="PF04760">
    <property type="entry name" value="IF2_N"/>
    <property type="match status" value="1"/>
</dbReference>
<dbReference type="HAMAP" id="MF_00100_B">
    <property type="entry name" value="IF_2_B"/>
    <property type="match status" value="1"/>
</dbReference>
<dbReference type="InterPro" id="IPR036925">
    <property type="entry name" value="TIF_IF2_dom3_sf"/>
</dbReference>
<keyword evidence="4" id="KW-0648">Protein biosynthesis</keyword>
<dbReference type="SUPFAM" id="SSF52540">
    <property type="entry name" value="P-loop containing nucleoside triphosphate hydrolases"/>
    <property type="match status" value="1"/>
</dbReference>
<dbReference type="GO" id="GO:0003924">
    <property type="term" value="F:GTPase activity"/>
    <property type="evidence" value="ECO:0007669"/>
    <property type="project" value="InterPro"/>
</dbReference>
<dbReference type="Pfam" id="PF11987">
    <property type="entry name" value="IF-2"/>
    <property type="match status" value="1"/>
</dbReference>
<proteinExistence type="inferred from homology"/>
<dbReference type="InterPro" id="IPR009000">
    <property type="entry name" value="Transl_B-barrel_sf"/>
</dbReference>
<gene>
    <name evidence="9" type="ORF">METZ01_LOCUS172386</name>
</gene>
<evidence type="ECO:0000256" key="7">
    <source>
        <dbReference type="SAM" id="MobiDB-lite"/>
    </source>
</evidence>
<feature type="region of interest" description="Disordered" evidence="7">
    <location>
        <begin position="77"/>
        <end position="96"/>
    </location>
</feature>
<comment type="similarity">
    <text evidence="1">Belongs to the TRAFAC class translation factor GTPase superfamily. Classic translation factor GTPase family. IF-2 subfamily.</text>
</comment>
<keyword evidence="2" id="KW-0396">Initiation factor</keyword>
<dbReference type="FunFam" id="3.40.50.10050:FF:000001">
    <property type="entry name" value="Translation initiation factor IF-2"/>
    <property type="match status" value="1"/>
</dbReference>
<name>A0A382C1A2_9ZZZZ</name>
<evidence type="ECO:0000256" key="6">
    <source>
        <dbReference type="ARBA" id="ARBA00025162"/>
    </source>
</evidence>
<dbReference type="PANTHER" id="PTHR43381:SF5">
    <property type="entry name" value="TR-TYPE G DOMAIN-CONTAINING PROTEIN"/>
    <property type="match status" value="1"/>
</dbReference>
<dbReference type="Gene3D" id="2.40.30.10">
    <property type="entry name" value="Translation factors"/>
    <property type="match status" value="2"/>
</dbReference>
<dbReference type="Gene3D" id="3.40.50.10050">
    <property type="entry name" value="Translation initiation factor IF- 2, domain 3"/>
    <property type="match status" value="1"/>
</dbReference>
<dbReference type="GO" id="GO:0003743">
    <property type="term" value="F:translation initiation factor activity"/>
    <property type="evidence" value="ECO:0007669"/>
    <property type="project" value="UniProtKB-KW"/>
</dbReference>
<dbReference type="AlphaFoldDB" id="A0A382C1A2"/>
<dbReference type="InterPro" id="IPR000795">
    <property type="entry name" value="T_Tr_GTP-bd_dom"/>
</dbReference>
<dbReference type="SUPFAM" id="SSF50447">
    <property type="entry name" value="Translation proteins"/>
    <property type="match status" value="2"/>
</dbReference>
<dbReference type="CDD" id="cd03702">
    <property type="entry name" value="IF2_mtIF2_II"/>
    <property type="match status" value="1"/>
</dbReference>
<evidence type="ECO:0000256" key="2">
    <source>
        <dbReference type="ARBA" id="ARBA00022540"/>
    </source>
</evidence>